<dbReference type="EMBL" id="MLFT02000010">
    <property type="protein sequence ID" value="PHT35644.1"/>
    <property type="molecule type" value="Genomic_DNA"/>
</dbReference>
<sequence>MESKFVTLDKAGEEGEWIWNFLENIPYRPKPLALVCIHCDSQAIIGRVGTMMYNDKSRHIKQRHNIVRELLFSGIITVDYVNLKDNVSDPLKKGLSREEVERTSQGMGYNLAQVRIAVTLPRRLEIPRARFKEIKQSYV</sequence>
<dbReference type="AlphaFoldDB" id="A0A2G2VRN7"/>
<gene>
    <name evidence="1" type="ORF">CQW23_23344</name>
</gene>
<name>A0A2G2VRN7_CAPBA</name>
<proteinExistence type="predicted"/>
<comment type="caution">
    <text evidence="1">The sequence shown here is derived from an EMBL/GenBank/DDBJ whole genome shotgun (WGS) entry which is preliminary data.</text>
</comment>
<accession>A0A2G2VRN7</accession>
<reference evidence="1 2" key="1">
    <citation type="journal article" date="2017" name="Genome Biol.">
        <title>New reference genome sequences of hot pepper reveal the massive evolution of plant disease-resistance genes by retroduplication.</title>
        <authorList>
            <person name="Kim S."/>
            <person name="Park J."/>
            <person name="Yeom S.I."/>
            <person name="Kim Y.M."/>
            <person name="Seo E."/>
            <person name="Kim K.T."/>
            <person name="Kim M.S."/>
            <person name="Lee J.M."/>
            <person name="Cheong K."/>
            <person name="Shin H.S."/>
            <person name="Kim S.B."/>
            <person name="Han K."/>
            <person name="Lee J."/>
            <person name="Park M."/>
            <person name="Lee H.A."/>
            <person name="Lee H.Y."/>
            <person name="Lee Y."/>
            <person name="Oh S."/>
            <person name="Lee J.H."/>
            <person name="Choi E."/>
            <person name="Choi E."/>
            <person name="Lee S.E."/>
            <person name="Jeon J."/>
            <person name="Kim H."/>
            <person name="Choi G."/>
            <person name="Song H."/>
            <person name="Lee J."/>
            <person name="Lee S.C."/>
            <person name="Kwon J.K."/>
            <person name="Lee H.Y."/>
            <person name="Koo N."/>
            <person name="Hong Y."/>
            <person name="Kim R.W."/>
            <person name="Kang W.H."/>
            <person name="Huh J.H."/>
            <person name="Kang B.C."/>
            <person name="Yang T.J."/>
            <person name="Lee Y.H."/>
            <person name="Bennetzen J.L."/>
            <person name="Choi D."/>
        </authorList>
    </citation>
    <scope>NUCLEOTIDE SEQUENCE [LARGE SCALE GENOMIC DNA]</scope>
    <source>
        <strain evidence="2">cv. PBC81</strain>
    </source>
</reference>
<evidence type="ECO:0000313" key="2">
    <source>
        <dbReference type="Proteomes" id="UP000224567"/>
    </source>
</evidence>
<dbReference type="OrthoDB" id="128382at2759"/>
<protein>
    <submittedName>
        <fullName evidence="1">Uncharacterized protein</fullName>
    </submittedName>
</protein>
<dbReference type="Proteomes" id="UP000224567">
    <property type="component" value="Unassembled WGS sequence"/>
</dbReference>
<evidence type="ECO:0000313" key="1">
    <source>
        <dbReference type="EMBL" id="PHT35644.1"/>
    </source>
</evidence>
<dbReference type="CDD" id="cd09272">
    <property type="entry name" value="RNase_HI_RT_Ty1"/>
    <property type="match status" value="1"/>
</dbReference>
<organism evidence="1 2">
    <name type="scientific">Capsicum baccatum</name>
    <name type="common">Peruvian pepper</name>
    <dbReference type="NCBI Taxonomy" id="33114"/>
    <lineage>
        <taxon>Eukaryota</taxon>
        <taxon>Viridiplantae</taxon>
        <taxon>Streptophyta</taxon>
        <taxon>Embryophyta</taxon>
        <taxon>Tracheophyta</taxon>
        <taxon>Spermatophyta</taxon>
        <taxon>Magnoliopsida</taxon>
        <taxon>eudicotyledons</taxon>
        <taxon>Gunneridae</taxon>
        <taxon>Pentapetalae</taxon>
        <taxon>asterids</taxon>
        <taxon>lamiids</taxon>
        <taxon>Solanales</taxon>
        <taxon>Solanaceae</taxon>
        <taxon>Solanoideae</taxon>
        <taxon>Capsiceae</taxon>
        <taxon>Capsicum</taxon>
    </lineage>
</organism>
<reference evidence="2" key="2">
    <citation type="journal article" date="2017" name="J. Anim. Genet.">
        <title>Multiple reference genome sequences of hot pepper reveal the massive evolution of plant disease resistance genes by retroduplication.</title>
        <authorList>
            <person name="Kim S."/>
            <person name="Park J."/>
            <person name="Yeom S.-I."/>
            <person name="Kim Y.-M."/>
            <person name="Seo E."/>
            <person name="Kim K.-T."/>
            <person name="Kim M.-S."/>
            <person name="Lee J.M."/>
            <person name="Cheong K."/>
            <person name="Shin H.-S."/>
            <person name="Kim S.-B."/>
            <person name="Han K."/>
            <person name="Lee J."/>
            <person name="Park M."/>
            <person name="Lee H.-A."/>
            <person name="Lee H.-Y."/>
            <person name="Lee Y."/>
            <person name="Oh S."/>
            <person name="Lee J.H."/>
            <person name="Choi E."/>
            <person name="Choi E."/>
            <person name="Lee S.E."/>
            <person name="Jeon J."/>
            <person name="Kim H."/>
            <person name="Choi G."/>
            <person name="Song H."/>
            <person name="Lee J."/>
            <person name="Lee S.-C."/>
            <person name="Kwon J.-K."/>
            <person name="Lee H.-Y."/>
            <person name="Koo N."/>
            <person name="Hong Y."/>
            <person name="Kim R.W."/>
            <person name="Kang W.-H."/>
            <person name="Huh J.H."/>
            <person name="Kang B.-C."/>
            <person name="Yang T.-J."/>
            <person name="Lee Y.-H."/>
            <person name="Bennetzen J.L."/>
            <person name="Choi D."/>
        </authorList>
    </citation>
    <scope>NUCLEOTIDE SEQUENCE [LARGE SCALE GENOMIC DNA]</scope>
    <source>
        <strain evidence="2">cv. PBC81</strain>
    </source>
</reference>
<dbReference type="STRING" id="33114.A0A2G2VRN7"/>
<keyword evidence="2" id="KW-1185">Reference proteome</keyword>